<dbReference type="Proteomes" id="UP000001826">
    <property type="component" value="Chromosome"/>
</dbReference>
<sequence length="232" mass="26204">MGVGEVVDNIGRGLLSEDRRAREAAARYREWAESLDEEELFRYVRERTGGLGHGKEGFEVGKMGLKGYVIAWPEQARGMVLEIGTGLGRTTWALLRWGDPELIVSVEVDPRMLAIALYRNPVPEFSEALRDDRVKILLGDAVEVVPKLPRGFDHVVHDGGPCPGRNPRLFSPEFLRTIAEKLKDEGTASVFAGRDPRWQDRIYRALSRLFLEVRAESFPDTPTVVFRCEGRR</sequence>
<organism evidence="2 3">
    <name type="scientific">Methanopyrus kandleri (strain AV19 / DSM 6324 / JCM 9639 / NBRC 100938)</name>
    <dbReference type="NCBI Taxonomy" id="190192"/>
    <lineage>
        <taxon>Archaea</taxon>
        <taxon>Methanobacteriati</taxon>
        <taxon>Methanobacteriota</taxon>
        <taxon>Methanomada group</taxon>
        <taxon>Methanopyri</taxon>
        <taxon>Methanopyrales</taxon>
        <taxon>Methanopyraceae</taxon>
        <taxon>Methanopyrus</taxon>
    </lineage>
</organism>
<dbReference type="GO" id="GO:0006596">
    <property type="term" value="P:polyamine biosynthetic process"/>
    <property type="evidence" value="ECO:0007669"/>
    <property type="project" value="UniProtKB-KW"/>
</dbReference>
<gene>
    <name evidence="2" type="primary">speE</name>
    <name evidence="2" type="ordered locus">MK0961</name>
</gene>
<dbReference type="Pfam" id="PF01564">
    <property type="entry name" value="Spermine_synth"/>
    <property type="match status" value="1"/>
</dbReference>
<dbReference type="PaxDb" id="190192-MK0961"/>
<dbReference type="InterPro" id="IPR029063">
    <property type="entry name" value="SAM-dependent_MTases_sf"/>
</dbReference>
<dbReference type="Gene3D" id="3.40.50.150">
    <property type="entry name" value="Vaccinia Virus protein VP39"/>
    <property type="match status" value="1"/>
</dbReference>
<evidence type="ECO:0000313" key="3">
    <source>
        <dbReference type="Proteomes" id="UP000001826"/>
    </source>
</evidence>
<keyword evidence="1" id="KW-0620">Polyamine biosynthesis</keyword>
<accession>Q8TWS1</accession>
<dbReference type="InParanoid" id="Q8TWS1"/>
<name>Q8TWS1_METKA</name>
<protein>
    <submittedName>
        <fullName evidence="2">Spermidine synthase</fullName>
    </submittedName>
</protein>
<evidence type="ECO:0000256" key="1">
    <source>
        <dbReference type="ARBA" id="ARBA00023115"/>
    </source>
</evidence>
<proteinExistence type="predicted"/>
<keyword evidence="3" id="KW-1185">Reference proteome</keyword>
<dbReference type="KEGG" id="mka:MK0961"/>
<dbReference type="EnsemblBacteria" id="AAM02174">
    <property type="protein sequence ID" value="AAM02174"/>
    <property type="gene ID" value="MK0961"/>
</dbReference>
<dbReference type="SUPFAM" id="SSF53335">
    <property type="entry name" value="S-adenosyl-L-methionine-dependent methyltransferases"/>
    <property type="match status" value="1"/>
</dbReference>
<dbReference type="PANTHER" id="PTHR43317:SF3">
    <property type="entry name" value="BLR2883 PROTEIN"/>
    <property type="match status" value="1"/>
</dbReference>
<dbReference type="EMBL" id="AE009439">
    <property type="protein sequence ID" value="AAM02174.1"/>
    <property type="molecule type" value="Genomic_DNA"/>
</dbReference>
<reference evidence="2 3" key="1">
    <citation type="journal article" date="2002" name="Proc. Natl. Acad. Sci. U.S.A.">
        <title>The complete genome of hyperthermophile Methanopyrus kandleri AV19 and monophyly of archaeal methanogens.</title>
        <authorList>
            <person name="Slesarev A.I."/>
            <person name="Mezhevaya K.V."/>
            <person name="Makarova K.S."/>
            <person name="Polushin N.N."/>
            <person name="Shcherbinina O.V."/>
            <person name="Shakhova V.V."/>
            <person name="Belova G.I."/>
            <person name="Aravind L."/>
            <person name="Natale D.A."/>
            <person name="Rogozin I.B."/>
            <person name="Tatusov R.L."/>
            <person name="Wolf Y.I."/>
            <person name="Stetter K.O."/>
            <person name="Malykh A.G."/>
            <person name="Koonin E.V."/>
            <person name="Kozyavkin S.A."/>
        </authorList>
    </citation>
    <scope>NUCLEOTIDE SEQUENCE [LARGE SCALE GENOMIC DNA]</scope>
    <source>
        <strain evidence="3">AV19 / DSM 6324 / JCM 9639 / NBRC 100938</strain>
    </source>
</reference>
<dbReference type="CDD" id="cd02440">
    <property type="entry name" value="AdoMet_MTases"/>
    <property type="match status" value="1"/>
</dbReference>
<dbReference type="PANTHER" id="PTHR43317">
    <property type="entry name" value="THERMOSPERMINE SYNTHASE ACAULIS5"/>
    <property type="match status" value="1"/>
</dbReference>
<dbReference type="AlphaFoldDB" id="Q8TWS1"/>
<evidence type="ECO:0000313" key="2">
    <source>
        <dbReference type="EMBL" id="AAM02174.1"/>
    </source>
</evidence>
<dbReference type="HOGENOM" id="CLU_1122661_0_0_2"/>
<dbReference type="STRING" id="190192.MK0961"/>